<name>A0ABY2PWT9_9ENTR</name>
<dbReference type="Proteomes" id="UP000306790">
    <property type="component" value="Unassembled WGS sequence"/>
</dbReference>
<dbReference type="EMBL" id="QFVP01000003">
    <property type="protein sequence ID" value="THE40499.1"/>
    <property type="molecule type" value="Genomic_DNA"/>
</dbReference>
<reference evidence="1 2" key="1">
    <citation type="submission" date="2018-05" db="EMBL/GenBank/DDBJ databases">
        <title>Isolation and genomic analyses of lactose-positive bacteria from faecal samples of preterm neonates.</title>
        <authorList>
            <person name="Chen Y."/>
            <person name="Brook T.C."/>
            <person name="O'Neill I."/>
            <person name="Soe C.Z."/>
            <person name="Hall L.J."/>
            <person name="Hoyles L."/>
        </authorList>
    </citation>
    <scope>NUCLEOTIDE SEQUENCE [LARGE SCALE GENOMIC DNA]</scope>
    <source>
        <strain evidence="1 2">P080C CL</strain>
    </source>
</reference>
<proteinExistence type="predicted"/>
<comment type="caution">
    <text evidence="1">The sequence shown here is derived from an EMBL/GenBank/DDBJ whole genome shotgun (WGS) entry which is preliminary data.</text>
</comment>
<keyword evidence="2" id="KW-1185">Reference proteome</keyword>
<sequence>MSKNIPFVFQAAFLLAAPAHPIHIVIYAPGMSGLAVSMQLEIYWV</sequence>
<evidence type="ECO:0000313" key="1">
    <source>
        <dbReference type="EMBL" id="THE40499.1"/>
    </source>
</evidence>
<gene>
    <name evidence="1" type="ORF">DJ535_06600</name>
</gene>
<organism evidence="1 2">
    <name type="scientific">Citrobacter murliniae</name>
    <dbReference type="NCBI Taxonomy" id="67829"/>
    <lineage>
        <taxon>Bacteria</taxon>
        <taxon>Pseudomonadati</taxon>
        <taxon>Pseudomonadota</taxon>
        <taxon>Gammaproteobacteria</taxon>
        <taxon>Enterobacterales</taxon>
        <taxon>Enterobacteriaceae</taxon>
        <taxon>Citrobacter</taxon>
        <taxon>Citrobacter freundii complex</taxon>
    </lineage>
</organism>
<accession>A0ABY2PWT9</accession>
<protein>
    <submittedName>
        <fullName evidence="1">RNA polymerase subunit sigma-70</fullName>
    </submittedName>
</protein>
<evidence type="ECO:0000313" key="2">
    <source>
        <dbReference type="Proteomes" id="UP000306790"/>
    </source>
</evidence>